<comment type="caution">
    <text evidence="2">The sequence shown here is derived from an EMBL/GenBank/DDBJ whole genome shotgun (WGS) entry which is preliminary data.</text>
</comment>
<feature type="transmembrane region" description="Helical" evidence="1">
    <location>
        <begin position="14"/>
        <end position="34"/>
    </location>
</feature>
<accession>A0A1F4S5N0</accession>
<evidence type="ECO:0000313" key="3">
    <source>
        <dbReference type="Proteomes" id="UP000177905"/>
    </source>
</evidence>
<name>A0A1F4S5N0_UNCSA</name>
<evidence type="ECO:0000256" key="1">
    <source>
        <dbReference type="SAM" id="Phobius"/>
    </source>
</evidence>
<feature type="transmembrane region" description="Helical" evidence="1">
    <location>
        <begin position="46"/>
        <end position="66"/>
    </location>
</feature>
<dbReference type="EMBL" id="MEUA01000017">
    <property type="protein sequence ID" value="OGC15732.1"/>
    <property type="molecule type" value="Genomic_DNA"/>
</dbReference>
<gene>
    <name evidence="2" type="ORF">A2290_05270</name>
</gene>
<evidence type="ECO:0000313" key="2">
    <source>
        <dbReference type="EMBL" id="OGC15732.1"/>
    </source>
</evidence>
<keyword evidence="1" id="KW-1133">Transmembrane helix</keyword>
<evidence type="ECO:0008006" key="4">
    <source>
        <dbReference type="Google" id="ProtNLM"/>
    </source>
</evidence>
<dbReference type="AlphaFoldDB" id="A0A1F4S5N0"/>
<keyword evidence="1" id="KW-0812">Transmembrane</keyword>
<organism evidence="2 3">
    <name type="scientific">candidate division WOR-1 bacterium RIFOXYB2_FULL_36_35</name>
    <dbReference type="NCBI Taxonomy" id="1802578"/>
    <lineage>
        <taxon>Bacteria</taxon>
        <taxon>Bacillati</taxon>
        <taxon>Saganbacteria</taxon>
    </lineage>
</organism>
<keyword evidence="1" id="KW-0472">Membrane</keyword>
<reference evidence="2 3" key="1">
    <citation type="journal article" date="2016" name="Nat. Commun.">
        <title>Thousands of microbial genomes shed light on interconnected biogeochemical processes in an aquifer system.</title>
        <authorList>
            <person name="Anantharaman K."/>
            <person name="Brown C.T."/>
            <person name="Hug L.A."/>
            <person name="Sharon I."/>
            <person name="Castelle C.J."/>
            <person name="Probst A.J."/>
            <person name="Thomas B.C."/>
            <person name="Singh A."/>
            <person name="Wilkins M.J."/>
            <person name="Karaoz U."/>
            <person name="Brodie E.L."/>
            <person name="Williams K.H."/>
            <person name="Hubbard S.S."/>
            <person name="Banfield J.F."/>
        </authorList>
    </citation>
    <scope>NUCLEOTIDE SEQUENCE [LARGE SCALE GENOMIC DNA]</scope>
</reference>
<sequence>MWLKLTEFTNFSHLFKGLGLVILGGIALVFSYYMKKRWNEPLKAKFLIFIFIAFFIIVYGLYILIIKPDWWALPY</sequence>
<dbReference type="Proteomes" id="UP000177905">
    <property type="component" value="Unassembled WGS sequence"/>
</dbReference>
<protein>
    <recommendedName>
        <fullName evidence="4">DUF2768 domain-containing protein</fullName>
    </recommendedName>
</protein>
<proteinExistence type="predicted"/>